<dbReference type="EMBL" id="CH964232">
    <property type="protein sequence ID" value="EDW81622.2"/>
    <property type="molecule type" value="Genomic_DNA"/>
</dbReference>
<dbReference type="AlphaFoldDB" id="B4N975"/>
<name>B4N975_DROWI</name>
<gene>
    <name evidence="2" type="primary">Dwil\GK12173</name>
    <name evidence="2" type="ORF">Dwil_GK12173</name>
</gene>
<dbReference type="InParanoid" id="B4N975"/>
<evidence type="ECO:0000256" key="1">
    <source>
        <dbReference type="SAM" id="MobiDB-lite"/>
    </source>
</evidence>
<dbReference type="FunCoup" id="B4N975">
    <property type="interactions" value="165"/>
</dbReference>
<dbReference type="PANTHER" id="PTHR34105">
    <property type="entry name" value="PROLINE-, GLUTAMIC ACID- AND LEUCINE-RICH PROTEIN 1"/>
    <property type="match status" value="1"/>
</dbReference>
<dbReference type="OrthoDB" id="20900at2759"/>
<evidence type="ECO:0000313" key="2">
    <source>
        <dbReference type="EMBL" id="EDW81622.2"/>
    </source>
</evidence>
<dbReference type="STRING" id="7260.B4N975"/>
<dbReference type="GO" id="GO:0006364">
    <property type="term" value="P:rRNA processing"/>
    <property type="evidence" value="ECO:0007669"/>
    <property type="project" value="TreeGrafter"/>
</dbReference>
<dbReference type="eggNOG" id="ENOG502QQE7">
    <property type="taxonomic scope" value="Eukaryota"/>
</dbReference>
<dbReference type="GO" id="GO:0005634">
    <property type="term" value="C:nucleus"/>
    <property type="evidence" value="ECO:0007669"/>
    <property type="project" value="TreeGrafter"/>
</dbReference>
<proteinExistence type="predicted"/>
<dbReference type="SUPFAM" id="SSF48371">
    <property type="entry name" value="ARM repeat"/>
    <property type="match status" value="1"/>
</dbReference>
<organism evidence="2 3">
    <name type="scientific">Drosophila willistoni</name>
    <name type="common">Fruit fly</name>
    <dbReference type="NCBI Taxonomy" id="7260"/>
    <lineage>
        <taxon>Eukaryota</taxon>
        <taxon>Metazoa</taxon>
        <taxon>Ecdysozoa</taxon>
        <taxon>Arthropoda</taxon>
        <taxon>Hexapoda</taxon>
        <taxon>Insecta</taxon>
        <taxon>Pterygota</taxon>
        <taxon>Neoptera</taxon>
        <taxon>Endopterygota</taxon>
        <taxon>Diptera</taxon>
        <taxon>Brachycera</taxon>
        <taxon>Muscomorpha</taxon>
        <taxon>Ephydroidea</taxon>
        <taxon>Drosophilidae</taxon>
        <taxon>Drosophila</taxon>
        <taxon>Sophophora</taxon>
    </lineage>
</organism>
<keyword evidence="3" id="KW-1185">Reference proteome</keyword>
<dbReference type="InterPro" id="IPR016024">
    <property type="entry name" value="ARM-type_fold"/>
</dbReference>
<accession>B4N975</accession>
<evidence type="ECO:0000313" key="3">
    <source>
        <dbReference type="Proteomes" id="UP000007798"/>
    </source>
</evidence>
<dbReference type="PANTHER" id="PTHR34105:SF1">
    <property type="entry name" value="PROLINE-, GLUTAMIC ACID- AND LEUCINE-RICH PROTEIN 1"/>
    <property type="match status" value="1"/>
</dbReference>
<reference evidence="2 3" key="1">
    <citation type="journal article" date="2007" name="Nature">
        <title>Evolution of genes and genomes on the Drosophila phylogeny.</title>
        <authorList>
            <consortium name="Drosophila 12 Genomes Consortium"/>
            <person name="Clark A.G."/>
            <person name="Eisen M.B."/>
            <person name="Smith D.R."/>
            <person name="Bergman C.M."/>
            <person name="Oliver B."/>
            <person name="Markow T.A."/>
            <person name="Kaufman T.C."/>
            <person name="Kellis M."/>
            <person name="Gelbart W."/>
            <person name="Iyer V.N."/>
            <person name="Pollard D.A."/>
            <person name="Sackton T.B."/>
            <person name="Larracuente A.M."/>
            <person name="Singh N.D."/>
            <person name="Abad J.P."/>
            <person name="Abt D.N."/>
            <person name="Adryan B."/>
            <person name="Aguade M."/>
            <person name="Akashi H."/>
            <person name="Anderson W.W."/>
            <person name="Aquadro C.F."/>
            <person name="Ardell D.H."/>
            <person name="Arguello R."/>
            <person name="Artieri C.G."/>
            <person name="Barbash D.A."/>
            <person name="Barker D."/>
            <person name="Barsanti P."/>
            <person name="Batterham P."/>
            <person name="Batzoglou S."/>
            <person name="Begun D."/>
            <person name="Bhutkar A."/>
            <person name="Blanco E."/>
            <person name="Bosak S.A."/>
            <person name="Bradley R.K."/>
            <person name="Brand A.D."/>
            <person name="Brent M.R."/>
            <person name="Brooks A.N."/>
            <person name="Brown R.H."/>
            <person name="Butlin R.K."/>
            <person name="Caggese C."/>
            <person name="Calvi B.R."/>
            <person name="Bernardo de Carvalho A."/>
            <person name="Caspi A."/>
            <person name="Castrezana S."/>
            <person name="Celniker S.E."/>
            <person name="Chang J.L."/>
            <person name="Chapple C."/>
            <person name="Chatterji S."/>
            <person name="Chinwalla A."/>
            <person name="Civetta A."/>
            <person name="Clifton S.W."/>
            <person name="Comeron J.M."/>
            <person name="Costello J.C."/>
            <person name="Coyne J.A."/>
            <person name="Daub J."/>
            <person name="David R.G."/>
            <person name="Delcher A.L."/>
            <person name="Delehaunty K."/>
            <person name="Do C.B."/>
            <person name="Ebling H."/>
            <person name="Edwards K."/>
            <person name="Eickbush T."/>
            <person name="Evans J.D."/>
            <person name="Filipski A."/>
            <person name="Findeiss S."/>
            <person name="Freyhult E."/>
            <person name="Fulton L."/>
            <person name="Fulton R."/>
            <person name="Garcia A.C."/>
            <person name="Gardiner A."/>
            <person name="Garfield D.A."/>
            <person name="Garvin B.E."/>
            <person name="Gibson G."/>
            <person name="Gilbert D."/>
            <person name="Gnerre S."/>
            <person name="Godfrey J."/>
            <person name="Good R."/>
            <person name="Gotea V."/>
            <person name="Gravely B."/>
            <person name="Greenberg A.J."/>
            <person name="Griffiths-Jones S."/>
            <person name="Gross S."/>
            <person name="Guigo R."/>
            <person name="Gustafson E.A."/>
            <person name="Haerty W."/>
            <person name="Hahn M.W."/>
            <person name="Halligan D.L."/>
            <person name="Halpern A.L."/>
            <person name="Halter G.M."/>
            <person name="Han M.V."/>
            <person name="Heger A."/>
            <person name="Hillier L."/>
            <person name="Hinrichs A.S."/>
            <person name="Holmes I."/>
            <person name="Hoskins R.A."/>
            <person name="Hubisz M.J."/>
            <person name="Hultmark D."/>
            <person name="Huntley M.A."/>
            <person name="Jaffe D.B."/>
            <person name="Jagadeeshan S."/>
            <person name="Jeck W.R."/>
            <person name="Johnson J."/>
            <person name="Jones C.D."/>
            <person name="Jordan W.C."/>
            <person name="Karpen G.H."/>
            <person name="Kataoka E."/>
            <person name="Keightley P.D."/>
            <person name="Kheradpour P."/>
            <person name="Kirkness E.F."/>
            <person name="Koerich L.B."/>
            <person name="Kristiansen K."/>
            <person name="Kudrna D."/>
            <person name="Kulathinal R.J."/>
            <person name="Kumar S."/>
            <person name="Kwok R."/>
            <person name="Lander E."/>
            <person name="Langley C.H."/>
            <person name="Lapoint R."/>
            <person name="Lazzaro B.P."/>
            <person name="Lee S.J."/>
            <person name="Levesque L."/>
            <person name="Li R."/>
            <person name="Lin C.F."/>
            <person name="Lin M.F."/>
            <person name="Lindblad-Toh K."/>
            <person name="Llopart A."/>
            <person name="Long M."/>
            <person name="Low L."/>
            <person name="Lozovsky E."/>
            <person name="Lu J."/>
            <person name="Luo M."/>
            <person name="Machado C.A."/>
            <person name="Makalowski W."/>
            <person name="Marzo M."/>
            <person name="Matsuda M."/>
            <person name="Matzkin L."/>
            <person name="McAllister B."/>
            <person name="McBride C.S."/>
            <person name="McKernan B."/>
            <person name="McKernan K."/>
            <person name="Mendez-Lago M."/>
            <person name="Minx P."/>
            <person name="Mollenhauer M.U."/>
            <person name="Montooth K."/>
            <person name="Mount S.M."/>
            <person name="Mu X."/>
            <person name="Myers E."/>
            <person name="Negre B."/>
            <person name="Newfeld S."/>
            <person name="Nielsen R."/>
            <person name="Noor M.A."/>
            <person name="O'Grady P."/>
            <person name="Pachter L."/>
            <person name="Papaceit M."/>
            <person name="Parisi M.J."/>
            <person name="Parisi M."/>
            <person name="Parts L."/>
            <person name="Pedersen J.S."/>
            <person name="Pesole G."/>
            <person name="Phillippy A.M."/>
            <person name="Ponting C.P."/>
            <person name="Pop M."/>
            <person name="Porcelli D."/>
            <person name="Powell J.R."/>
            <person name="Prohaska S."/>
            <person name="Pruitt K."/>
            <person name="Puig M."/>
            <person name="Quesneville H."/>
            <person name="Ram K.R."/>
            <person name="Rand D."/>
            <person name="Rasmussen M.D."/>
            <person name="Reed L.K."/>
            <person name="Reenan R."/>
            <person name="Reily A."/>
            <person name="Remington K.A."/>
            <person name="Rieger T.T."/>
            <person name="Ritchie M.G."/>
            <person name="Robin C."/>
            <person name="Rogers Y.H."/>
            <person name="Rohde C."/>
            <person name="Rozas J."/>
            <person name="Rubenfield M.J."/>
            <person name="Ruiz A."/>
            <person name="Russo S."/>
            <person name="Salzberg S.L."/>
            <person name="Sanchez-Gracia A."/>
            <person name="Saranga D.J."/>
            <person name="Sato H."/>
            <person name="Schaeffer S.W."/>
            <person name="Schatz M.C."/>
            <person name="Schlenke T."/>
            <person name="Schwartz R."/>
            <person name="Segarra C."/>
            <person name="Singh R.S."/>
            <person name="Sirot L."/>
            <person name="Sirota M."/>
            <person name="Sisneros N.B."/>
            <person name="Smith C.D."/>
            <person name="Smith T.F."/>
            <person name="Spieth J."/>
            <person name="Stage D.E."/>
            <person name="Stark A."/>
            <person name="Stephan W."/>
            <person name="Strausberg R.L."/>
            <person name="Strempel S."/>
            <person name="Sturgill D."/>
            <person name="Sutton G."/>
            <person name="Sutton G.G."/>
            <person name="Tao W."/>
            <person name="Teichmann S."/>
            <person name="Tobari Y.N."/>
            <person name="Tomimura Y."/>
            <person name="Tsolas J.M."/>
            <person name="Valente V.L."/>
            <person name="Venter E."/>
            <person name="Venter J.C."/>
            <person name="Vicario S."/>
            <person name="Vieira F.G."/>
            <person name="Vilella A.J."/>
            <person name="Villasante A."/>
            <person name="Walenz B."/>
            <person name="Wang J."/>
            <person name="Wasserman M."/>
            <person name="Watts T."/>
            <person name="Wilson D."/>
            <person name="Wilson R.K."/>
            <person name="Wing R.A."/>
            <person name="Wolfner M.F."/>
            <person name="Wong A."/>
            <person name="Wong G.K."/>
            <person name="Wu C.I."/>
            <person name="Wu G."/>
            <person name="Yamamoto D."/>
            <person name="Yang H.P."/>
            <person name="Yang S.P."/>
            <person name="Yorke J.A."/>
            <person name="Yoshida K."/>
            <person name="Zdobnov E."/>
            <person name="Zhang P."/>
            <person name="Zhang Y."/>
            <person name="Zimin A.V."/>
            <person name="Baldwin J."/>
            <person name="Abdouelleil A."/>
            <person name="Abdulkadir J."/>
            <person name="Abebe A."/>
            <person name="Abera B."/>
            <person name="Abreu J."/>
            <person name="Acer S.C."/>
            <person name="Aftuck L."/>
            <person name="Alexander A."/>
            <person name="An P."/>
            <person name="Anderson E."/>
            <person name="Anderson S."/>
            <person name="Arachi H."/>
            <person name="Azer M."/>
            <person name="Bachantsang P."/>
            <person name="Barry A."/>
            <person name="Bayul T."/>
            <person name="Berlin A."/>
            <person name="Bessette D."/>
            <person name="Bloom T."/>
            <person name="Blye J."/>
            <person name="Boguslavskiy L."/>
            <person name="Bonnet C."/>
            <person name="Boukhgalter B."/>
            <person name="Bourzgui I."/>
            <person name="Brown A."/>
            <person name="Cahill P."/>
            <person name="Channer S."/>
            <person name="Cheshatsang Y."/>
            <person name="Chuda L."/>
            <person name="Citroen M."/>
            <person name="Collymore A."/>
            <person name="Cooke P."/>
            <person name="Costello M."/>
            <person name="D'Aco K."/>
            <person name="Daza R."/>
            <person name="De Haan G."/>
            <person name="DeGray S."/>
            <person name="DeMaso C."/>
            <person name="Dhargay N."/>
            <person name="Dooley K."/>
            <person name="Dooley E."/>
            <person name="Doricent M."/>
            <person name="Dorje P."/>
            <person name="Dorjee K."/>
            <person name="Dupes A."/>
            <person name="Elong R."/>
            <person name="Falk J."/>
            <person name="Farina A."/>
            <person name="Faro S."/>
            <person name="Ferguson D."/>
            <person name="Fisher S."/>
            <person name="Foley C.D."/>
            <person name="Franke A."/>
            <person name="Friedrich D."/>
            <person name="Gadbois L."/>
            <person name="Gearin G."/>
            <person name="Gearin C.R."/>
            <person name="Giannoukos G."/>
            <person name="Goode T."/>
            <person name="Graham J."/>
            <person name="Grandbois E."/>
            <person name="Grewal S."/>
            <person name="Gyaltsen K."/>
            <person name="Hafez N."/>
            <person name="Hagos B."/>
            <person name="Hall J."/>
            <person name="Henson C."/>
            <person name="Hollinger A."/>
            <person name="Honan T."/>
            <person name="Huard M.D."/>
            <person name="Hughes L."/>
            <person name="Hurhula B."/>
            <person name="Husby M.E."/>
            <person name="Kamat A."/>
            <person name="Kanga B."/>
            <person name="Kashin S."/>
            <person name="Khazanovich D."/>
            <person name="Kisner P."/>
            <person name="Lance K."/>
            <person name="Lara M."/>
            <person name="Lee W."/>
            <person name="Lennon N."/>
            <person name="Letendre F."/>
            <person name="LeVine R."/>
            <person name="Lipovsky A."/>
            <person name="Liu X."/>
            <person name="Liu J."/>
            <person name="Liu S."/>
            <person name="Lokyitsang T."/>
            <person name="Lokyitsang Y."/>
            <person name="Lubonja R."/>
            <person name="Lui A."/>
            <person name="MacDonald P."/>
            <person name="Magnisalis V."/>
            <person name="Maru K."/>
            <person name="Matthews C."/>
            <person name="McCusker W."/>
            <person name="McDonough S."/>
            <person name="Mehta T."/>
            <person name="Meldrim J."/>
            <person name="Meneus L."/>
            <person name="Mihai O."/>
            <person name="Mihalev A."/>
            <person name="Mihova T."/>
            <person name="Mittelman R."/>
            <person name="Mlenga V."/>
            <person name="Montmayeur A."/>
            <person name="Mulrain L."/>
            <person name="Navidi A."/>
            <person name="Naylor J."/>
            <person name="Negash T."/>
            <person name="Nguyen T."/>
            <person name="Nguyen N."/>
            <person name="Nicol R."/>
            <person name="Norbu C."/>
            <person name="Norbu N."/>
            <person name="Novod N."/>
            <person name="O'Neill B."/>
            <person name="Osman S."/>
            <person name="Markiewicz E."/>
            <person name="Oyono O.L."/>
            <person name="Patti C."/>
            <person name="Phunkhang P."/>
            <person name="Pierre F."/>
            <person name="Priest M."/>
            <person name="Raghuraman S."/>
            <person name="Rege F."/>
            <person name="Reyes R."/>
            <person name="Rise C."/>
            <person name="Rogov P."/>
            <person name="Ross K."/>
            <person name="Ryan E."/>
            <person name="Settipalli S."/>
            <person name="Shea T."/>
            <person name="Sherpa N."/>
            <person name="Shi L."/>
            <person name="Shih D."/>
            <person name="Sparrow T."/>
            <person name="Spaulding J."/>
            <person name="Stalker J."/>
            <person name="Stange-Thomann N."/>
            <person name="Stavropoulos S."/>
            <person name="Stone C."/>
            <person name="Strader C."/>
            <person name="Tesfaye S."/>
            <person name="Thomson T."/>
            <person name="Thoulutsang Y."/>
            <person name="Thoulutsang D."/>
            <person name="Topham K."/>
            <person name="Topping I."/>
            <person name="Tsamla T."/>
            <person name="Vassiliev H."/>
            <person name="Vo A."/>
            <person name="Wangchuk T."/>
            <person name="Wangdi T."/>
            <person name="Weiand M."/>
            <person name="Wilkinson J."/>
            <person name="Wilson A."/>
            <person name="Yadav S."/>
            <person name="Young G."/>
            <person name="Yu Q."/>
            <person name="Zembek L."/>
            <person name="Zhong D."/>
            <person name="Zimmer A."/>
            <person name="Zwirko Z."/>
            <person name="Jaffe D.B."/>
            <person name="Alvarez P."/>
            <person name="Brockman W."/>
            <person name="Butler J."/>
            <person name="Chin C."/>
            <person name="Gnerre S."/>
            <person name="Grabherr M."/>
            <person name="Kleber M."/>
            <person name="Mauceli E."/>
            <person name="MacCallum I."/>
        </authorList>
    </citation>
    <scope>NUCLEOTIDE SEQUENCE [LARGE SCALE GENOMIC DNA]</scope>
    <source>
        <strain evidence="3">Tucson 14030-0811.24</strain>
    </source>
</reference>
<dbReference type="HOGENOM" id="CLU_024828_0_0_1"/>
<evidence type="ECO:0008006" key="4">
    <source>
        <dbReference type="Google" id="ProtNLM"/>
    </source>
</evidence>
<dbReference type="Proteomes" id="UP000007798">
    <property type="component" value="Unassembled WGS sequence"/>
</dbReference>
<feature type="region of interest" description="Disordered" evidence="1">
    <location>
        <begin position="575"/>
        <end position="600"/>
    </location>
</feature>
<sequence>MKSCNAMEIRSYGHLIYEALALLIKRIQSTFDVAKTFASTYLFKFFESLSLQEIRDNIPSTISSLNALEQCLRYYPGPSKSGRAMVHKFLASLVDSSDVDVIHGTGQCWLMLQQVRGGAPNDGENKDKGQWRDFQLGILGNLHDLLNVTISSQDEIFERPAISTKLDYFELVLEGDPIERSARVCRRFCNLVDYLKIALSEPFPVKKCIYPKRILNLIQRGLGLKLTSYRNNSNIDNLCFGSLLPELHFKLLELLEVLITICNTHLRMHFRLILSILLDSLKNTKPATSKEPQENFVNLRSSVYKVITLWCSVLNDGSRCEIISDYLIKEILDDAFRCLQNLLHSSGHLIKHTIIKDVYNTLLIICIQMQQNLHSKSEQPHDWKYRAEIYKTLTIIVQSRNFRCPPPTEIILYLLDETRSRDSSSEVRLWCQNLIDTIENMLHPQKESVFFKRDLRSSTSTSEEETVLLNDNNISAIEDESGNNEMLTSELDTDIEAQPKDTSLMEVGMPNDTETVEDVDIPAPPANIMASKVIENIDISPPPSDVVPPNSSSHLPVVEEKAPVKIHKVNDLKESNVSGPKVVSEIKNLSPDDSSKPEENYDIDDSFVEELNAAFVNEFW</sequence>
<protein>
    <recommendedName>
        <fullName evidence="4">Pre-rRNA-processing protein RIX1 N-terminal domain-containing protein</fullName>
    </recommendedName>
</protein>